<accession>W2T728</accession>
<dbReference type="EMBL" id="KI660208">
    <property type="protein sequence ID" value="ETN76782.1"/>
    <property type="molecule type" value="Genomic_DNA"/>
</dbReference>
<sequence>MEEREQLIEECGENNGSKNSGAADVSEAWFLYYVYDTVQTEDRIYCSNENKKQKYLKAPAKANKTNKCQNEDYRENVN</sequence>
<name>W2T728_NECAM</name>
<reference evidence="3" key="1">
    <citation type="journal article" date="2014" name="Nat. Genet.">
        <title>Genome of the human hookworm Necator americanus.</title>
        <authorList>
            <person name="Tang Y.T."/>
            <person name="Gao X."/>
            <person name="Rosa B.A."/>
            <person name="Abubucker S."/>
            <person name="Hallsworth-Pepin K."/>
            <person name="Martin J."/>
            <person name="Tyagi R."/>
            <person name="Heizer E."/>
            <person name="Zhang X."/>
            <person name="Bhonagiri-Palsikar V."/>
            <person name="Minx P."/>
            <person name="Warren W.C."/>
            <person name="Wang Q."/>
            <person name="Zhan B."/>
            <person name="Hotez P.J."/>
            <person name="Sternberg P.W."/>
            <person name="Dougall A."/>
            <person name="Gaze S.T."/>
            <person name="Mulvenna J."/>
            <person name="Sotillo J."/>
            <person name="Ranganathan S."/>
            <person name="Rabelo E.M."/>
            <person name="Wilson R.K."/>
            <person name="Felgner P.L."/>
            <person name="Bethony J."/>
            <person name="Hawdon J.M."/>
            <person name="Gasser R.B."/>
            <person name="Loukas A."/>
            <person name="Mitreva M."/>
        </authorList>
    </citation>
    <scope>NUCLEOTIDE SEQUENCE [LARGE SCALE GENOMIC DNA]</scope>
</reference>
<evidence type="ECO:0000313" key="3">
    <source>
        <dbReference type="Proteomes" id="UP000053676"/>
    </source>
</evidence>
<proteinExistence type="predicted"/>
<feature type="region of interest" description="Disordered" evidence="1">
    <location>
        <begin position="1"/>
        <end position="20"/>
    </location>
</feature>
<protein>
    <submittedName>
        <fullName evidence="2">Uncharacterized protein</fullName>
    </submittedName>
</protein>
<dbReference type="Proteomes" id="UP000053676">
    <property type="component" value="Unassembled WGS sequence"/>
</dbReference>
<keyword evidence="3" id="KW-1185">Reference proteome</keyword>
<evidence type="ECO:0000313" key="2">
    <source>
        <dbReference type="EMBL" id="ETN76782.1"/>
    </source>
</evidence>
<gene>
    <name evidence="2" type="ORF">NECAME_11446</name>
</gene>
<dbReference type="AlphaFoldDB" id="W2T728"/>
<organism evidence="2 3">
    <name type="scientific">Necator americanus</name>
    <name type="common">Human hookworm</name>
    <dbReference type="NCBI Taxonomy" id="51031"/>
    <lineage>
        <taxon>Eukaryota</taxon>
        <taxon>Metazoa</taxon>
        <taxon>Ecdysozoa</taxon>
        <taxon>Nematoda</taxon>
        <taxon>Chromadorea</taxon>
        <taxon>Rhabditida</taxon>
        <taxon>Rhabditina</taxon>
        <taxon>Rhabditomorpha</taxon>
        <taxon>Strongyloidea</taxon>
        <taxon>Ancylostomatidae</taxon>
        <taxon>Bunostominae</taxon>
        <taxon>Necator</taxon>
    </lineage>
</organism>
<evidence type="ECO:0000256" key="1">
    <source>
        <dbReference type="SAM" id="MobiDB-lite"/>
    </source>
</evidence>
<dbReference type="KEGG" id="nai:NECAME_11446"/>